<dbReference type="Pfam" id="PF03235">
    <property type="entry name" value="GmrSD_N"/>
    <property type="match status" value="1"/>
</dbReference>
<dbReference type="AlphaFoldDB" id="A0A415LEW7"/>
<dbReference type="PANTHER" id="PTHR39639:SF1">
    <property type="entry name" value="DUF262 DOMAIN-CONTAINING PROTEIN"/>
    <property type="match status" value="1"/>
</dbReference>
<organism evidence="2 3">
    <name type="scientific">Eubacterium ventriosum</name>
    <dbReference type="NCBI Taxonomy" id="39496"/>
    <lineage>
        <taxon>Bacteria</taxon>
        <taxon>Bacillati</taxon>
        <taxon>Bacillota</taxon>
        <taxon>Clostridia</taxon>
        <taxon>Eubacteriales</taxon>
        <taxon>Eubacteriaceae</taxon>
        <taxon>Eubacterium</taxon>
    </lineage>
</organism>
<evidence type="ECO:0000313" key="2">
    <source>
        <dbReference type="EMBL" id="RHL47061.1"/>
    </source>
</evidence>
<proteinExistence type="predicted"/>
<dbReference type="PANTHER" id="PTHR39639">
    <property type="entry name" value="CHROMOSOME 16, WHOLE GENOME SHOTGUN SEQUENCE"/>
    <property type="match status" value="1"/>
</dbReference>
<sequence>MINEKYKKDLESLEAIAIEQHYKINLSIILITIKCTAEELPEVIDYFSKKGIEILNEDVEPDCEEEEIDTKVVPFDPSKIDIKMDKITIDSIIKRIKNKELEFDSSFQRKSGLWTKKQKSQLIESIFLKIPLPAFYFDATNDDKWQIIDGLQRIGTIKEYVVEQKFSLTGMEFLKDLDGLKFDELPRSLQRRIEETNLNAYLVNPSTPKNVKFNIFKRINTGGLVLAPQEIRNALYQGTSTKFLLQMSNTREFIEATDYSIKKDRMLDREFCLRFVCFTQLNLDNYNGIMEDFLNQGMEYLNGATEEKLYQIQDKFKKTMKICKQIFGKFAFRRLNTEERRGPVNKALFETWSIIIYKMNDSDVQKLIDKRKELCGEFTVLCGDYSFQNAIRATDKTSVKTRISKIGKLVEKILDTGDEV</sequence>
<feature type="domain" description="GmrSD restriction endonucleases N-terminal" evidence="1">
    <location>
        <begin position="96"/>
        <end position="236"/>
    </location>
</feature>
<dbReference type="EMBL" id="QROT01000002">
    <property type="protein sequence ID" value="RHL47061.1"/>
    <property type="molecule type" value="Genomic_DNA"/>
</dbReference>
<evidence type="ECO:0000259" key="1">
    <source>
        <dbReference type="Pfam" id="PF03235"/>
    </source>
</evidence>
<comment type="caution">
    <text evidence="2">The sequence shown here is derived from an EMBL/GenBank/DDBJ whole genome shotgun (WGS) entry which is preliminary data.</text>
</comment>
<name>A0A415LEW7_9FIRM</name>
<evidence type="ECO:0000313" key="3">
    <source>
        <dbReference type="Proteomes" id="UP000283314"/>
    </source>
</evidence>
<dbReference type="GeneID" id="66466157"/>
<dbReference type="RefSeq" id="WP_118379236.1">
    <property type="nucleotide sequence ID" value="NZ_CABJDQ010000002.1"/>
</dbReference>
<accession>A0A415LEW7</accession>
<dbReference type="InterPro" id="IPR004919">
    <property type="entry name" value="GmrSD_N"/>
</dbReference>
<protein>
    <submittedName>
        <fullName evidence="2">DUF262 domain-containing protein</fullName>
    </submittedName>
</protein>
<dbReference type="Proteomes" id="UP000283314">
    <property type="component" value="Unassembled WGS sequence"/>
</dbReference>
<gene>
    <name evidence="2" type="ORF">DW018_02780</name>
</gene>
<reference evidence="2 3" key="1">
    <citation type="submission" date="2018-08" db="EMBL/GenBank/DDBJ databases">
        <title>A genome reference for cultivated species of the human gut microbiota.</title>
        <authorList>
            <person name="Zou Y."/>
            <person name="Xue W."/>
            <person name="Luo G."/>
        </authorList>
    </citation>
    <scope>NUCLEOTIDE SEQUENCE [LARGE SCALE GENOMIC DNA]</scope>
    <source>
        <strain evidence="2 3">AF37-4</strain>
    </source>
</reference>